<evidence type="ECO:0000256" key="4">
    <source>
        <dbReference type="ARBA" id="ARBA00022528"/>
    </source>
</evidence>
<dbReference type="KEGG" id="mng:MNEG_9607"/>
<evidence type="ECO:0000256" key="8">
    <source>
        <dbReference type="ARBA" id="ARBA00022946"/>
    </source>
</evidence>
<dbReference type="OrthoDB" id="618395at2759"/>
<evidence type="ECO:0000256" key="10">
    <source>
        <dbReference type="ARBA" id="ARBA00023160"/>
    </source>
</evidence>
<keyword evidence="5 11" id="KW-0934">Plastid</keyword>
<dbReference type="GO" id="GO:0016297">
    <property type="term" value="F:fatty acyl-[ACP] hydrolase activity"/>
    <property type="evidence" value="ECO:0007669"/>
    <property type="project" value="InterPro"/>
</dbReference>
<dbReference type="STRING" id="145388.A0A0D2MVJ2"/>
<dbReference type="PANTHER" id="PTHR31727:SF6">
    <property type="entry name" value="OLEOYL-ACYL CARRIER PROTEIN THIOESTERASE 1, CHLOROPLASTIC"/>
    <property type="match status" value="1"/>
</dbReference>
<dbReference type="InterPro" id="IPR002864">
    <property type="entry name" value="Acyl-ACP_thioesterase_NHD"/>
</dbReference>
<dbReference type="RefSeq" id="XP_013897375.1">
    <property type="nucleotide sequence ID" value="XM_014041921.1"/>
</dbReference>
<dbReference type="InterPro" id="IPR049427">
    <property type="entry name" value="Acyl-ACP_TE_C"/>
</dbReference>
<dbReference type="SUPFAM" id="SSF54637">
    <property type="entry name" value="Thioesterase/thiol ester dehydrase-isomerase"/>
    <property type="match status" value="2"/>
</dbReference>
<feature type="domain" description="Acyl-ACP thioesterase-like C-terminal" evidence="13">
    <location>
        <begin position="184"/>
        <end position="279"/>
    </location>
</feature>
<keyword evidence="4 11" id="KW-0150">Chloroplast</keyword>
<dbReference type="InterPro" id="IPR045023">
    <property type="entry name" value="FATA/B"/>
</dbReference>
<keyword evidence="15" id="KW-1185">Reference proteome</keyword>
<evidence type="ECO:0000256" key="1">
    <source>
        <dbReference type="ARBA" id="ARBA00004229"/>
    </source>
</evidence>
<sequence length="287" mass="31910">MQTPLPSMFLNNNTSFAEECRIRGNECGPDQRANIITIANLLQEVGGNHGVALWGRADSGFASMPGMDHLIFVATRMQIRMQTYPKWGDLVRLETYFAEDGRLCTRRDWHITDAQTGQQLGAATSTWVTINSETRKLAKLPEDVRTRWLTLAPSPPRSALPAGVTKRKLQDFPEQPALSGPLVSARRSDMDPNGHINNVCYLSWALEAVPPQVYAGYDLLEVEMDFKAECHEGDLVEVLGHPLTDVSNGNGCAQQFLHLLRKHSDGGSGSEVWRARTTWVPKGSRQQ</sequence>
<evidence type="ECO:0000313" key="14">
    <source>
        <dbReference type="EMBL" id="KIY98355.1"/>
    </source>
</evidence>
<keyword evidence="9 11" id="KW-0443">Lipid metabolism</keyword>
<comment type="subcellular location">
    <subcellularLocation>
        <location evidence="1 11">Plastid</location>
        <location evidence="1 11">Chloroplast</location>
    </subcellularLocation>
</comment>
<evidence type="ECO:0000256" key="6">
    <source>
        <dbReference type="ARBA" id="ARBA00022801"/>
    </source>
</evidence>
<dbReference type="GeneID" id="25742482"/>
<keyword evidence="3 11" id="KW-0444">Lipid biosynthesis</keyword>
<dbReference type="AlphaFoldDB" id="A0A0D2MVJ2"/>
<proteinExistence type="inferred from homology"/>
<dbReference type="GO" id="GO:0009507">
    <property type="term" value="C:chloroplast"/>
    <property type="evidence" value="ECO:0007669"/>
    <property type="project" value="UniProtKB-SubCell"/>
</dbReference>
<dbReference type="PANTHER" id="PTHR31727">
    <property type="entry name" value="OLEOYL-ACYL CARRIER PROTEIN THIOESTERASE 1, CHLOROPLASTIC"/>
    <property type="match status" value="1"/>
</dbReference>
<dbReference type="Gene3D" id="3.10.129.10">
    <property type="entry name" value="Hotdog Thioesterase"/>
    <property type="match status" value="1"/>
</dbReference>
<organism evidence="14 15">
    <name type="scientific">Monoraphidium neglectum</name>
    <dbReference type="NCBI Taxonomy" id="145388"/>
    <lineage>
        <taxon>Eukaryota</taxon>
        <taxon>Viridiplantae</taxon>
        <taxon>Chlorophyta</taxon>
        <taxon>core chlorophytes</taxon>
        <taxon>Chlorophyceae</taxon>
        <taxon>CS clade</taxon>
        <taxon>Sphaeropleales</taxon>
        <taxon>Selenastraceae</taxon>
        <taxon>Monoraphidium</taxon>
    </lineage>
</organism>
<gene>
    <name evidence="14" type="ORF">MNEG_9607</name>
</gene>
<evidence type="ECO:0000259" key="12">
    <source>
        <dbReference type="Pfam" id="PF01643"/>
    </source>
</evidence>
<accession>A0A0D2MVJ2</accession>
<reference evidence="14 15" key="1">
    <citation type="journal article" date="2013" name="BMC Genomics">
        <title>Reconstruction of the lipid metabolism for the microalga Monoraphidium neglectum from its genome sequence reveals characteristics suitable for biofuel production.</title>
        <authorList>
            <person name="Bogen C."/>
            <person name="Al-Dilaimi A."/>
            <person name="Albersmeier A."/>
            <person name="Wichmann J."/>
            <person name="Grundmann M."/>
            <person name="Rupp O."/>
            <person name="Lauersen K.J."/>
            <person name="Blifernez-Klassen O."/>
            <person name="Kalinowski J."/>
            <person name="Goesmann A."/>
            <person name="Mussgnug J.H."/>
            <person name="Kruse O."/>
        </authorList>
    </citation>
    <scope>NUCLEOTIDE SEQUENCE [LARGE SCALE GENOMIC DNA]</scope>
    <source>
        <strain evidence="14 15">SAG 48.87</strain>
    </source>
</reference>
<dbReference type="EC" id="3.1.2.-" evidence="11"/>
<protein>
    <recommendedName>
        <fullName evidence="11">Acyl-[acyl-carrier-protein] hydrolase</fullName>
        <ecNumber evidence="11">3.1.2.-</ecNumber>
    </recommendedName>
</protein>
<evidence type="ECO:0000259" key="13">
    <source>
        <dbReference type="Pfam" id="PF20791"/>
    </source>
</evidence>
<dbReference type="Proteomes" id="UP000054498">
    <property type="component" value="Unassembled WGS sequence"/>
</dbReference>
<keyword evidence="6 11" id="KW-0378">Hydrolase</keyword>
<evidence type="ECO:0000313" key="15">
    <source>
        <dbReference type="Proteomes" id="UP000054498"/>
    </source>
</evidence>
<dbReference type="GO" id="GO:0000036">
    <property type="term" value="F:acyl carrier activity"/>
    <property type="evidence" value="ECO:0007669"/>
    <property type="project" value="TreeGrafter"/>
</dbReference>
<comment type="function">
    <text evidence="11">Plays an essential role in chain termination during de novo fatty acid synthesis.</text>
</comment>
<evidence type="ECO:0000256" key="3">
    <source>
        <dbReference type="ARBA" id="ARBA00022516"/>
    </source>
</evidence>
<evidence type="ECO:0000256" key="9">
    <source>
        <dbReference type="ARBA" id="ARBA00023098"/>
    </source>
</evidence>
<comment type="similarity">
    <text evidence="2 11">Belongs to the acyl-ACP thioesterase family.</text>
</comment>
<dbReference type="Pfam" id="PF20791">
    <property type="entry name" value="Acyl-ACP_TE_C"/>
    <property type="match status" value="1"/>
</dbReference>
<evidence type="ECO:0000256" key="2">
    <source>
        <dbReference type="ARBA" id="ARBA00006500"/>
    </source>
</evidence>
<dbReference type="EMBL" id="KK102214">
    <property type="protein sequence ID" value="KIY98355.1"/>
    <property type="molecule type" value="Genomic_DNA"/>
</dbReference>
<feature type="domain" description="Acyl-ACP thioesterase N-terminal hotdog" evidence="12">
    <location>
        <begin position="15"/>
        <end position="146"/>
    </location>
</feature>
<keyword evidence="8" id="KW-0809">Transit peptide</keyword>
<name>A0A0D2MVJ2_9CHLO</name>
<evidence type="ECO:0000256" key="5">
    <source>
        <dbReference type="ARBA" id="ARBA00022640"/>
    </source>
</evidence>
<keyword evidence="10 11" id="KW-0275">Fatty acid biosynthesis</keyword>
<dbReference type="Pfam" id="PF01643">
    <property type="entry name" value="Acyl-ACP_TE"/>
    <property type="match status" value="1"/>
</dbReference>
<evidence type="ECO:0000256" key="11">
    <source>
        <dbReference type="RuleBase" id="RU363096"/>
    </source>
</evidence>
<dbReference type="InterPro" id="IPR029069">
    <property type="entry name" value="HotDog_dom_sf"/>
</dbReference>
<keyword evidence="7 11" id="KW-0276">Fatty acid metabolism</keyword>
<evidence type="ECO:0000256" key="7">
    <source>
        <dbReference type="ARBA" id="ARBA00022832"/>
    </source>
</evidence>